<dbReference type="EMBL" id="OX465077">
    <property type="protein sequence ID" value="CAI9266975.1"/>
    <property type="molecule type" value="Genomic_DNA"/>
</dbReference>
<proteinExistence type="predicted"/>
<evidence type="ECO:0000313" key="2">
    <source>
        <dbReference type="Proteomes" id="UP001177003"/>
    </source>
</evidence>
<reference evidence="1" key="1">
    <citation type="submission" date="2023-04" db="EMBL/GenBank/DDBJ databases">
        <authorList>
            <person name="Vijverberg K."/>
            <person name="Xiong W."/>
            <person name="Schranz E."/>
        </authorList>
    </citation>
    <scope>NUCLEOTIDE SEQUENCE</scope>
</reference>
<evidence type="ECO:0000313" key="1">
    <source>
        <dbReference type="EMBL" id="CAI9266975.1"/>
    </source>
</evidence>
<protein>
    <recommendedName>
        <fullName evidence="3">Ubiquitin-like protease family profile domain-containing protein</fullName>
    </recommendedName>
</protein>
<gene>
    <name evidence="1" type="ORF">LSALG_LOCUS7492</name>
</gene>
<dbReference type="Proteomes" id="UP001177003">
    <property type="component" value="Chromosome 1"/>
</dbReference>
<organism evidence="1 2">
    <name type="scientific">Lactuca saligna</name>
    <name type="common">Willowleaf lettuce</name>
    <dbReference type="NCBI Taxonomy" id="75948"/>
    <lineage>
        <taxon>Eukaryota</taxon>
        <taxon>Viridiplantae</taxon>
        <taxon>Streptophyta</taxon>
        <taxon>Embryophyta</taxon>
        <taxon>Tracheophyta</taxon>
        <taxon>Spermatophyta</taxon>
        <taxon>Magnoliopsida</taxon>
        <taxon>eudicotyledons</taxon>
        <taxon>Gunneridae</taxon>
        <taxon>Pentapetalae</taxon>
        <taxon>asterids</taxon>
        <taxon>campanulids</taxon>
        <taxon>Asterales</taxon>
        <taxon>Asteraceae</taxon>
        <taxon>Cichorioideae</taxon>
        <taxon>Cichorieae</taxon>
        <taxon>Lactucinae</taxon>
        <taxon>Lactuca</taxon>
    </lineage>
</organism>
<name>A0AA35V8N6_LACSI</name>
<dbReference type="AlphaFoldDB" id="A0AA35V8N6"/>
<accession>A0AA35V8N6</accession>
<sequence>MNITWRVANEGSDCGVYLMRHMESYMGECERHWDCGFIGKKQSDVIALNYLRVKYMARLMKADYNKYKSMLERDAEAYDRLNPLEKMVRMNEVKEAREKKRCGRRRFQDGQVVLIS</sequence>
<keyword evidence="2" id="KW-1185">Reference proteome</keyword>
<evidence type="ECO:0008006" key="3">
    <source>
        <dbReference type="Google" id="ProtNLM"/>
    </source>
</evidence>